<dbReference type="Gene3D" id="3.40.630.30">
    <property type="match status" value="1"/>
</dbReference>
<dbReference type="GO" id="GO:0016746">
    <property type="term" value="F:acyltransferase activity"/>
    <property type="evidence" value="ECO:0007669"/>
    <property type="project" value="UniProtKB-KW"/>
</dbReference>
<dbReference type="EC" id="2.3.1.-" evidence="4"/>
<dbReference type="PROSITE" id="PS51186">
    <property type="entry name" value="GNAT"/>
    <property type="match status" value="1"/>
</dbReference>
<protein>
    <submittedName>
        <fullName evidence="4">GNAT family N-acetyltransferase</fullName>
        <ecNumber evidence="4">2.3.1.-</ecNumber>
    </submittedName>
</protein>
<evidence type="ECO:0000256" key="2">
    <source>
        <dbReference type="ARBA" id="ARBA00023315"/>
    </source>
</evidence>
<proteinExistence type="predicted"/>
<feature type="domain" description="N-acetyltransferase" evidence="3">
    <location>
        <begin position="3"/>
        <end position="146"/>
    </location>
</feature>
<dbReference type="PANTHER" id="PTHR43877">
    <property type="entry name" value="AMINOALKYLPHOSPHONATE N-ACETYLTRANSFERASE-RELATED-RELATED"/>
    <property type="match status" value="1"/>
</dbReference>
<evidence type="ECO:0000313" key="4">
    <source>
        <dbReference type="EMBL" id="MFC0207566.1"/>
    </source>
</evidence>
<evidence type="ECO:0000313" key="5">
    <source>
        <dbReference type="Proteomes" id="UP001589755"/>
    </source>
</evidence>
<dbReference type="Pfam" id="PF00583">
    <property type="entry name" value="Acetyltransf_1"/>
    <property type="match status" value="1"/>
</dbReference>
<dbReference type="InterPro" id="IPR016181">
    <property type="entry name" value="Acyl_CoA_acyltransferase"/>
</dbReference>
<keyword evidence="5" id="KW-1185">Reference proteome</keyword>
<keyword evidence="2 4" id="KW-0012">Acyltransferase</keyword>
<sequence length="152" mass="17042">MTLRFRPFTEEDRPPCQAIASSAAMSSYGPHLPHARHFFQPDAPLEDVELRLVACLGGTIVGFVDLNGRHISNLFVDPRHQGRGHGTALLRHVEARFGRPLTLACFKVNEGARRLYERYGFTVESEREIMFAGRPVLVWNMVLDGPSNGDRA</sequence>
<dbReference type="EMBL" id="JBHLXD010000004">
    <property type="protein sequence ID" value="MFC0207566.1"/>
    <property type="molecule type" value="Genomic_DNA"/>
</dbReference>
<organism evidence="4 5">
    <name type="scientific">Chelativorans intermedius</name>
    <dbReference type="NCBI Taxonomy" id="515947"/>
    <lineage>
        <taxon>Bacteria</taxon>
        <taxon>Pseudomonadati</taxon>
        <taxon>Pseudomonadota</taxon>
        <taxon>Alphaproteobacteria</taxon>
        <taxon>Hyphomicrobiales</taxon>
        <taxon>Phyllobacteriaceae</taxon>
        <taxon>Chelativorans</taxon>
    </lineage>
</organism>
<comment type="caution">
    <text evidence="4">The sequence shown here is derived from an EMBL/GenBank/DDBJ whole genome shotgun (WGS) entry which is preliminary data.</text>
</comment>
<dbReference type="InterPro" id="IPR000182">
    <property type="entry name" value="GNAT_dom"/>
</dbReference>
<reference evidence="4 5" key="1">
    <citation type="submission" date="2024-09" db="EMBL/GenBank/DDBJ databases">
        <authorList>
            <person name="Sun Q."/>
            <person name="Mori K."/>
        </authorList>
    </citation>
    <scope>NUCLEOTIDE SEQUENCE [LARGE SCALE GENOMIC DNA]</scope>
    <source>
        <strain evidence="4 5">CCM 8543</strain>
    </source>
</reference>
<dbReference type="RefSeq" id="WP_261519178.1">
    <property type="nucleotide sequence ID" value="NZ_JAODNW010000003.1"/>
</dbReference>
<dbReference type="SUPFAM" id="SSF55729">
    <property type="entry name" value="Acyl-CoA N-acyltransferases (Nat)"/>
    <property type="match status" value="1"/>
</dbReference>
<dbReference type="InterPro" id="IPR050832">
    <property type="entry name" value="Bact_Acetyltransf"/>
</dbReference>
<dbReference type="CDD" id="cd04301">
    <property type="entry name" value="NAT_SF"/>
    <property type="match status" value="1"/>
</dbReference>
<evidence type="ECO:0000259" key="3">
    <source>
        <dbReference type="PROSITE" id="PS51186"/>
    </source>
</evidence>
<dbReference type="Proteomes" id="UP001589755">
    <property type="component" value="Unassembled WGS sequence"/>
</dbReference>
<name>A0ABV6D4J0_9HYPH</name>
<gene>
    <name evidence="4" type="ORF">ACFFJ2_04025</name>
</gene>
<accession>A0ABV6D4J0</accession>
<evidence type="ECO:0000256" key="1">
    <source>
        <dbReference type="ARBA" id="ARBA00022679"/>
    </source>
</evidence>
<keyword evidence="1 4" id="KW-0808">Transferase</keyword>